<keyword evidence="3" id="KW-1185">Reference proteome</keyword>
<dbReference type="Proteomes" id="UP000186922">
    <property type="component" value="Unassembled WGS sequence"/>
</dbReference>
<feature type="region of interest" description="Disordered" evidence="1">
    <location>
        <begin position="101"/>
        <end position="123"/>
    </location>
</feature>
<dbReference type="EMBL" id="BDGG01000026">
    <property type="protein sequence ID" value="GAV09724.1"/>
    <property type="molecule type" value="Genomic_DNA"/>
</dbReference>
<evidence type="ECO:0000256" key="1">
    <source>
        <dbReference type="SAM" id="MobiDB-lite"/>
    </source>
</evidence>
<protein>
    <submittedName>
        <fullName evidence="2">Uncharacterized protein</fullName>
    </submittedName>
</protein>
<proteinExistence type="predicted"/>
<evidence type="ECO:0000313" key="3">
    <source>
        <dbReference type="Proteomes" id="UP000186922"/>
    </source>
</evidence>
<name>A0A1D1WBQ4_RAMVA</name>
<accession>A0A1D1WBQ4</accession>
<feature type="compositionally biased region" description="Polar residues" evidence="1">
    <location>
        <begin position="103"/>
        <end position="114"/>
    </location>
</feature>
<dbReference type="AlphaFoldDB" id="A0A1D1WBQ4"/>
<comment type="caution">
    <text evidence="2">The sequence shown here is derived from an EMBL/GenBank/DDBJ whole genome shotgun (WGS) entry which is preliminary data.</text>
</comment>
<sequence>MPSLSSLVEHFLRLAWTSRQSATTASTSCRYSPNPRASNPSNTCSGVMVLRCCFSQTSLASEAIRWMNSVQQADSKSRVSMDTRRLGRMSLISLFNAARGMAGSSSVSDMLQTSKEPEKKPKK</sequence>
<evidence type="ECO:0000313" key="2">
    <source>
        <dbReference type="EMBL" id="GAV09724.1"/>
    </source>
</evidence>
<organism evidence="2 3">
    <name type="scientific">Ramazzottius varieornatus</name>
    <name type="common">Water bear</name>
    <name type="synonym">Tardigrade</name>
    <dbReference type="NCBI Taxonomy" id="947166"/>
    <lineage>
        <taxon>Eukaryota</taxon>
        <taxon>Metazoa</taxon>
        <taxon>Ecdysozoa</taxon>
        <taxon>Tardigrada</taxon>
        <taxon>Eutardigrada</taxon>
        <taxon>Parachela</taxon>
        <taxon>Hypsibioidea</taxon>
        <taxon>Ramazzottiidae</taxon>
        <taxon>Ramazzottius</taxon>
    </lineage>
</organism>
<gene>
    <name evidence="2" type="primary">RvY_19214</name>
    <name evidence="2" type="synonym">RvY_19214.1</name>
    <name evidence="2" type="ORF">RvY_19214-1</name>
</gene>
<reference evidence="2 3" key="1">
    <citation type="journal article" date="2016" name="Nat. Commun.">
        <title>Extremotolerant tardigrade genome and improved radiotolerance of human cultured cells by tardigrade-unique protein.</title>
        <authorList>
            <person name="Hashimoto T."/>
            <person name="Horikawa D.D."/>
            <person name="Saito Y."/>
            <person name="Kuwahara H."/>
            <person name="Kozuka-Hata H."/>
            <person name="Shin-I T."/>
            <person name="Minakuchi Y."/>
            <person name="Ohishi K."/>
            <person name="Motoyama A."/>
            <person name="Aizu T."/>
            <person name="Enomoto A."/>
            <person name="Kondo K."/>
            <person name="Tanaka S."/>
            <person name="Hara Y."/>
            <person name="Koshikawa S."/>
            <person name="Sagara H."/>
            <person name="Miura T."/>
            <person name="Yokobori S."/>
            <person name="Miyagawa K."/>
            <person name="Suzuki Y."/>
            <person name="Kubo T."/>
            <person name="Oyama M."/>
            <person name="Kohara Y."/>
            <person name="Fujiyama A."/>
            <person name="Arakawa K."/>
            <person name="Katayama T."/>
            <person name="Toyoda A."/>
            <person name="Kunieda T."/>
        </authorList>
    </citation>
    <scope>NUCLEOTIDE SEQUENCE [LARGE SCALE GENOMIC DNA]</scope>
    <source>
        <strain evidence="2 3">YOKOZUNA-1</strain>
    </source>
</reference>